<reference evidence="2 3" key="1">
    <citation type="submission" date="2015-06" db="EMBL/GenBank/DDBJ databases">
        <title>More than comparative genomics: Whole genome sequencing reveals elusive C. pecorum plasmid and re-evaluates genetic differences and phylogenetic relationships between C. pecorum from pig, cattle, sheep and koala hosts.</title>
        <authorList>
            <person name="Jelocnik M."/>
            <person name="Bachmann N.L."/>
            <person name="Kaltenboeck B."/>
            <person name="Waugh C."/>
            <person name="Woolford L."/>
            <person name="Speight N."/>
            <person name="Gillett A."/>
            <person name="Higgins D."/>
            <person name="Flanagan C."/>
            <person name="Myers G."/>
            <person name="Timms P."/>
            <person name="Polkinghorne A."/>
        </authorList>
    </citation>
    <scope>NUCLEOTIDE SEQUENCE [LARGE SCALE GENOMIC DNA]</scope>
    <source>
        <strain evidence="2 3">L1</strain>
    </source>
</reference>
<dbReference type="AlphaFoldDB" id="A0AA40PQ11"/>
<keyword evidence="1" id="KW-0812">Transmembrane</keyword>
<evidence type="ECO:0000313" key="2">
    <source>
        <dbReference type="EMBL" id="KTF28581.1"/>
    </source>
</evidence>
<evidence type="ECO:0000313" key="3">
    <source>
        <dbReference type="Proteomes" id="UP000054301"/>
    </source>
</evidence>
<organism evidence="2 3">
    <name type="scientific">Chlamydia pecorum</name>
    <dbReference type="NCBI Taxonomy" id="85991"/>
    <lineage>
        <taxon>Bacteria</taxon>
        <taxon>Pseudomonadati</taxon>
        <taxon>Chlamydiota</taxon>
        <taxon>Chlamydiia</taxon>
        <taxon>Chlamydiales</taxon>
        <taxon>Chlamydiaceae</taxon>
        <taxon>Chlamydia/Chlamydophila group</taxon>
        <taxon>Chlamydia</taxon>
    </lineage>
</organism>
<dbReference type="GeneID" id="99718691"/>
<dbReference type="Proteomes" id="UP000054301">
    <property type="component" value="Unassembled WGS sequence"/>
</dbReference>
<keyword evidence="1" id="KW-0472">Membrane</keyword>
<protein>
    <submittedName>
        <fullName evidence="2">Uncharacterized protein</fullName>
    </submittedName>
</protein>
<name>A0AA40PQ11_9CHLA</name>
<keyword evidence="1" id="KW-1133">Transmembrane helix</keyword>
<accession>A0AA40PQ11</accession>
<feature type="transmembrane region" description="Helical" evidence="1">
    <location>
        <begin position="29"/>
        <end position="52"/>
    </location>
</feature>
<proteinExistence type="predicted"/>
<comment type="caution">
    <text evidence="2">The sequence shown here is derived from an EMBL/GenBank/DDBJ whole genome shotgun (WGS) entry which is preliminary data.</text>
</comment>
<evidence type="ECO:0000256" key="1">
    <source>
        <dbReference type="SAM" id="Phobius"/>
    </source>
</evidence>
<sequence length="103" mass="11299">MSTVFSSGSTITHLQDPVFIARRLCIRQLYAITLALSAIVIGLLTCGLFAVTSAPIQLLIWIVSCCLTLVAWACACYRYFLLNSIRVVWKPQIAVNTPHGNGE</sequence>
<dbReference type="RefSeq" id="WP_021756540.1">
    <property type="nucleotide sequence ID" value="NZ_CP080401.1"/>
</dbReference>
<feature type="transmembrane region" description="Helical" evidence="1">
    <location>
        <begin position="58"/>
        <end position="80"/>
    </location>
</feature>
<gene>
    <name evidence="2" type="ORF">cpL1_0616</name>
</gene>
<dbReference type="EMBL" id="LFRH01000003">
    <property type="protein sequence ID" value="KTF28581.1"/>
    <property type="molecule type" value="Genomic_DNA"/>
</dbReference>